<evidence type="ECO:0000313" key="7">
    <source>
        <dbReference type="RefSeq" id="XP_006816204.1"/>
    </source>
</evidence>
<evidence type="ECO:0000256" key="3">
    <source>
        <dbReference type="ARBA" id="ARBA00022801"/>
    </source>
</evidence>
<dbReference type="InterPro" id="IPR038765">
    <property type="entry name" value="Papain-like_cys_pep_sf"/>
</dbReference>
<feature type="domain" description="Ubiquitin-like protease family profile" evidence="5">
    <location>
        <begin position="14"/>
        <end position="185"/>
    </location>
</feature>
<accession>A0ABM0M863</accession>
<evidence type="ECO:0000313" key="6">
    <source>
        <dbReference type="Proteomes" id="UP000694865"/>
    </source>
</evidence>
<keyword evidence="4" id="KW-0788">Thiol protease</keyword>
<gene>
    <name evidence="7" type="primary">LOC100370359</name>
</gene>
<proteinExistence type="inferred from homology"/>
<dbReference type="InterPro" id="IPR003653">
    <property type="entry name" value="Peptidase_C48_C"/>
</dbReference>
<evidence type="ECO:0000256" key="1">
    <source>
        <dbReference type="ARBA" id="ARBA00005234"/>
    </source>
</evidence>
<dbReference type="Proteomes" id="UP000694865">
    <property type="component" value="Unplaced"/>
</dbReference>
<dbReference type="PROSITE" id="PS50600">
    <property type="entry name" value="ULP_PROTEASE"/>
    <property type="match status" value="1"/>
</dbReference>
<dbReference type="SUPFAM" id="SSF54001">
    <property type="entry name" value="Cysteine proteinases"/>
    <property type="match status" value="2"/>
</dbReference>
<dbReference type="Gene3D" id="3.40.395.10">
    <property type="entry name" value="Adenoviral Proteinase, Chain A"/>
    <property type="match status" value="2"/>
</dbReference>
<dbReference type="PANTHER" id="PTHR46468">
    <property type="entry name" value="SENTRIN-SPECIFIC PROTEASE 8"/>
    <property type="match status" value="1"/>
</dbReference>
<dbReference type="GeneID" id="100370359"/>
<evidence type="ECO:0000259" key="5">
    <source>
        <dbReference type="PROSITE" id="PS50600"/>
    </source>
</evidence>
<comment type="similarity">
    <text evidence="1">Belongs to the peptidase C48 family.</text>
</comment>
<dbReference type="PANTHER" id="PTHR46468:SF1">
    <property type="entry name" value="SENTRIN-SPECIFIC PROTEASE 8"/>
    <property type="match status" value="1"/>
</dbReference>
<reference evidence="7" key="1">
    <citation type="submission" date="2025-08" db="UniProtKB">
        <authorList>
            <consortium name="RefSeq"/>
        </authorList>
    </citation>
    <scope>IDENTIFICATION</scope>
    <source>
        <tissue evidence="7">Testes</tissue>
    </source>
</reference>
<organism evidence="6 7">
    <name type="scientific">Saccoglossus kowalevskii</name>
    <name type="common">Acorn worm</name>
    <dbReference type="NCBI Taxonomy" id="10224"/>
    <lineage>
        <taxon>Eukaryota</taxon>
        <taxon>Metazoa</taxon>
        <taxon>Hemichordata</taxon>
        <taxon>Enteropneusta</taxon>
        <taxon>Harrimaniidae</taxon>
        <taxon>Saccoglossus</taxon>
    </lineage>
</organism>
<dbReference type="InterPro" id="IPR044613">
    <property type="entry name" value="Nep1/2-like"/>
</dbReference>
<dbReference type="Pfam" id="PF02902">
    <property type="entry name" value="Peptidase_C48"/>
    <property type="match status" value="1"/>
</dbReference>
<sequence>MAETDEIVLSFHDSLLRKSDINLLEGSRWLNDTVIGFAFEYFEQEQFRDFNEEVCFISPDVTQFIKLSSGKCPFDIGIFLEPLNLESKKLIFLAVNDNESRESAGGSHWTLLVFDRENESFSHYDSAGSYYSQSVSALSTKLATYVKAKTEVKFVTADSPQQKNISISNSSGNCGIFGAIDRLFGACYDCGLFVICSTEHLCKQLLQGCKISLKDAVTQEAVSRKRDALKTLILSLSNPA</sequence>
<keyword evidence="6" id="KW-1185">Reference proteome</keyword>
<name>A0ABM0M863_SACKO</name>
<keyword evidence="3" id="KW-0378">Hydrolase</keyword>
<dbReference type="RefSeq" id="XP_006816204.1">
    <property type="nucleotide sequence ID" value="XM_006816141.1"/>
</dbReference>
<evidence type="ECO:0000256" key="4">
    <source>
        <dbReference type="ARBA" id="ARBA00022807"/>
    </source>
</evidence>
<keyword evidence="2" id="KW-0645">Protease</keyword>
<protein>
    <submittedName>
        <fullName evidence="7">Sentrin-specific protease 8-like</fullName>
    </submittedName>
</protein>
<evidence type="ECO:0000256" key="2">
    <source>
        <dbReference type="ARBA" id="ARBA00022670"/>
    </source>
</evidence>